<dbReference type="EMBL" id="LUCH01000493">
    <property type="protein sequence ID" value="KAF5405003.1"/>
    <property type="molecule type" value="Genomic_DNA"/>
</dbReference>
<feature type="compositionally biased region" description="Basic and acidic residues" evidence="1">
    <location>
        <begin position="1542"/>
        <end position="1557"/>
    </location>
</feature>
<dbReference type="SUPFAM" id="SSF50249">
    <property type="entry name" value="Nucleic acid-binding proteins"/>
    <property type="match status" value="2"/>
</dbReference>
<dbReference type="InterPro" id="IPR015187">
    <property type="entry name" value="BRCA2_OB_1"/>
</dbReference>
<feature type="compositionally biased region" description="Polar residues" evidence="1">
    <location>
        <begin position="760"/>
        <end position="771"/>
    </location>
</feature>
<evidence type="ECO:0000256" key="1">
    <source>
        <dbReference type="SAM" id="MobiDB-lite"/>
    </source>
</evidence>
<dbReference type="InterPro" id="IPR015252">
    <property type="entry name" value="BRCA2_hlx"/>
</dbReference>
<dbReference type="Pfam" id="PF09169">
    <property type="entry name" value="BRCA-2_helical"/>
    <property type="match status" value="1"/>
</dbReference>
<evidence type="ECO:0000313" key="4">
    <source>
        <dbReference type="EMBL" id="KAF5405003.1"/>
    </source>
</evidence>
<dbReference type="PANTHER" id="PTHR11289">
    <property type="entry name" value="BREAST CANCER TYPE 2 SUSCEPTIBILITY PROTEIN BRCA2"/>
    <property type="match status" value="1"/>
</dbReference>
<dbReference type="Proteomes" id="UP000748531">
    <property type="component" value="Unassembled WGS sequence"/>
</dbReference>
<evidence type="ECO:0000259" key="3">
    <source>
        <dbReference type="Pfam" id="PF09169"/>
    </source>
</evidence>
<feature type="region of interest" description="Disordered" evidence="1">
    <location>
        <begin position="707"/>
        <end position="771"/>
    </location>
</feature>
<proteinExistence type="predicted"/>
<feature type="region of interest" description="Disordered" evidence="1">
    <location>
        <begin position="1718"/>
        <end position="1757"/>
    </location>
</feature>
<dbReference type="Gene3D" id="2.40.50.140">
    <property type="entry name" value="Nucleic acid-binding proteins"/>
    <property type="match status" value="2"/>
</dbReference>
<organism evidence="4 5">
    <name type="scientific">Paragonimus heterotremus</name>
    <dbReference type="NCBI Taxonomy" id="100268"/>
    <lineage>
        <taxon>Eukaryota</taxon>
        <taxon>Metazoa</taxon>
        <taxon>Spiralia</taxon>
        <taxon>Lophotrochozoa</taxon>
        <taxon>Platyhelminthes</taxon>
        <taxon>Trematoda</taxon>
        <taxon>Digenea</taxon>
        <taxon>Plagiorchiida</taxon>
        <taxon>Troglotremata</taxon>
        <taxon>Troglotrematidae</taxon>
        <taxon>Paragonimus</taxon>
    </lineage>
</organism>
<dbReference type="InterPro" id="IPR036315">
    <property type="entry name" value="BRCA2_hlx_sf"/>
</dbReference>
<accession>A0A8J4SS92</accession>
<feature type="region of interest" description="Disordered" evidence="1">
    <location>
        <begin position="1950"/>
        <end position="1974"/>
    </location>
</feature>
<evidence type="ECO:0000313" key="5">
    <source>
        <dbReference type="Proteomes" id="UP000748531"/>
    </source>
</evidence>
<dbReference type="GO" id="GO:0000724">
    <property type="term" value="P:double-strand break repair via homologous recombination"/>
    <property type="evidence" value="ECO:0007669"/>
    <property type="project" value="InterPro"/>
</dbReference>
<feature type="domain" description="BRCA2 OB1" evidence="2">
    <location>
        <begin position="1050"/>
        <end position="1185"/>
    </location>
</feature>
<feature type="region of interest" description="Disordered" evidence="1">
    <location>
        <begin position="1786"/>
        <end position="1826"/>
    </location>
</feature>
<dbReference type="OrthoDB" id="21095at2759"/>
<reference evidence="4" key="1">
    <citation type="submission" date="2019-05" db="EMBL/GenBank/DDBJ databases">
        <title>Annotation for the trematode Paragonimus heterotremus.</title>
        <authorList>
            <person name="Choi Y.-J."/>
        </authorList>
    </citation>
    <scope>NUCLEOTIDE SEQUENCE</scope>
    <source>
        <strain evidence="4">LC</strain>
    </source>
</reference>
<protein>
    <recommendedName>
        <fullName evidence="6">Breast cancer 2 susceptibility protein</fullName>
    </recommendedName>
</protein>
<dbReference type="SUPFAM" id="SSF81872">
    <property type="entry name" value="BRCA2 helical domain"/>
    <property type="match status" value="1"/>
</dbReference>
<evidence type="ECO:0000259" key="2">
    <source>
        <dbReference type="Pfam" id="PF09103"/>
    </source>
</evidence>
<feature type="region of interest" description="Disordered" evidence="1">
    <location>
        <begin position="1542"/>
        <end position="1564"/>
    </location>
</feature>
<dbReference type="GO" id="GO:0006355">
    <property type="term" value="P:regulation of DNA-templated transcription"/>
    <property type="evidence" value="ECO:0007669"/>
    <property type="project" value="TreeGrafter"/>
</dbReference>
<feature type="compositionally biased region" description="Basic and acidic residues" evidence="1">
    <location>
        <begin position="724"/>
        <end position="737"/>
    </location>
</feature>
<keyword evidence="5" id="KW-1185">Reference proteome</keyword>
<feature type="compositionally biased region" description="Low complexity" evidence="1">
    <location>
        <begin position="1814"/>
        <end position="1825"/>
    </location>
</feature>
<feature type="compositionally biased region" description="Polar residues" evidence="1">
    <location>
        <begin position="181"/>
        <end position="197"/>
    </location>
</feature>
<dbReference type="InterPro" id="IPR015525">
    <property type="entry name" value="BRCA2"/>
</dbReference>
<name>A0A8J4SS92_9TREM</name>
<dbReference type="SUPFAM" id="SSF81878">
    <property type="entry name" value="BRCA2 tower domain"/>
    <property type="match status" value="1"/>
</dbReference>
<feature type="region of interest" description="Disordered" evidence="1">
    <location>
        <begin position="1655"/>
        <end position="1677"/>
    </location>
</feature>
<evidence type="ECO:0008006" key="6">
    <source>
        <dbReference type="Google" id="ProtNLM"/>
    </source>
</evidence>
<feature type="region of interest" description="Disordered" evidence="1">
    <location>
        <begin position="173"/>
        <end position="202"/>
    </location>
</feature>
<dbReference type="PANTHER" id="PTHR11289:SF0">
    <property type="entry name" value="BREAST CANCER TYPE 2 SUSCEPTIBILITY PROTEIN"/>
    <property type="match status" value="1"/>
</dbReference>
<dbReference type="Pfam" id="PF09103">
    <property type="entry name" value="BRCA-2_OB1"/>
    <property type="match status" value="1"/>
</dbReference>
<gene>
    <name evidence="4" type="ORF">PHET_01541</name>
</gene>
<comment type="caution">
    <text evidence="4">The sequence shown here is derived from an EMBL/GenBank/DDBJ whole genome shotgun (WGS) entry which is preliminary data.</text>
</comment>
<feature type="compositionally biased region" description="Polar residues" evidence="1">
    <location>
        <begin position="1960"/>
        <end position="1974"/>
    </location>
</feature>
<sequence>MEQLTGLMEEFFRDAFGQNKAIDVRPLSEEFETRVRESCLIRPLFSMESSQLQTEPSNIKMGLESNAFLHYTSNVTPATSSQDHNLLRFDPPTATTSNRPKCVGFIYPTKEEILMDIPSVATNRVSSHLVTAPTNDEWLLVKSTQEFEENVSSINLTQLLATPGFPSEVPPNGMACEEDPQSSVLPKNGSQSLTTTSNERRHRVIESAPLSTPFHPVFMTAGGQQLSVPSAEALYKARCLLNELPASPSNSSPVTVSGADDESACTVSGELVKGMIDCASNPKTKVAGNSHLAIRTENMQANNPNFTGFVTAKGSAVNLSKNASKEKAILLLASALQEDTSSTHPDLKAGVTLTMEEQSTVASSSSSFVQPLGNSPVSGKFVDTSYSNLTSLSVCPQLCNFVTAAGQLLPPVSSKALERAKLLYSSDLEQARETRSSESPSGHILERVPVSKPSSTGFMSASGHSLPPVSESALTLARSLCSETQITAVESNEHRTETTGVSSSEVTSHSYSCPVNVVVASDTNLKSVGFTKASGDALKPISKAALVRARQMFCDSSDANPSLSATDACGPGTAMFSTHAINQSAFLSDCNVTTADKISVNCFQFQSTMASNPLVASEWSPKHSNDLTMEPTTSVTNPKLHMCVHATDSSGPVAAVTDFRLPCVSNNSLVENSGVMDLAVAHADSPELSTHVSHDLTELGADCIAESPQCPLTPLKGSSYSKATRNEERTSGDRARLNTDPLVINSPPMSAHSPPKSTDELSLSPPNEPDSLTSLMNDTQFQDSMRILLRNHGLEKTDPLLESQRQSLRTQQQHVINQKRSFSCTSLLKRVTVDKRSSKAVLPVKSDVSCPGSLWRLRCAWSRTQTGTDARRSILTPLHHLVANCSPKRNLAKKATCSAQYFMPGYVHFPVDQGKWCMRTAGQLRWLMDSVRIEDYSETPIPLSYEVGDGMTLIPDDYGCVGKEEVTNAFLACPSVCCQLASSDWVSNHYDQLVWKMGSTTMRWSTTGSDATIANEPIRDQLPPNYFTPHHVLLRMKYRYDRELDHAERPALRRIAEMDDTPARRLVLCVCELSVTGDKRIQMRLTDGWYQIHCQLDGALSRLVRSGRICVGSKLVTACAELVSNETPVESNATVRPTLRKRPGGEIQTSFDHLLGADGAIVGLMLRLHGNATRPVPWFTRLGYVYSKQPKSGCGLYPVPLCTLQPDGGVCPAIRVVIQRRFSLQYMETLDSYLDQKAGADQHDATGHTGKSDIGSGSRRFIFRSERAEQAELDNYENQRRRALDSVLDGLLPNTRGVRRNQPSRTELASLGNDGEALLDAVMGAPDPGDAESELTDAQREAIRQYKEAAVRSAVDEVTPCRKVTRLLRIRVAGLHPKDVSLNYVVPLTFWNPSDELLALVKEGEPVEIYKLQASTTRTSDPFVPYCRRSSLPPEQQEALPPGTVLSLSGGRTTYLRPLVSSLNANVNCDPSDVVDADLISQVYQPRRVLCVTDLSQLCAADQSDFYVPLKDTQHDPVLEVDLSCVVVTVLSSAIATTPLRTKSDSKDVTNDPREFSPRGGTRQFGASSNFEVDSVYVTDATSRTDGSLAVVKIWNGVQAQHLGNVLKKGQYVQFTCLQLRRRQHRFSIPVLDPELGTRSYPLISLNYTVASNVSLDNSHPPTPRSHQSKNGVSGSGQTTFYLNRLESLIQLHRSSYRTPTSKPPLVQMRLGELAQYSTPPSRSRFGLGLSDLLQPATGSAGDNKDTTPVTRSSTLRTRTLPLHSVRLESEAEPEQQVTPIRHLFARTTPRTGLSRRGRRHCTIQSGGPPGDSTPTTAAPITPAPDDTKTPIHAVDNLPLFVALTDGQLTSTPEPKLKRRRSSTYSRASYLVEAEKENRLDSLDSVKLPPENTTNTLKSPVCMSSTTVSNHQFDLPTHSWNVNDSRSASSGHESAEDLDVSIADLVKTRRRQSTPRLFPASSTPTRNSLPRFTS</sequence>
<feature type="domain" description="Breast cancer type 2 susceptibility protein helical" evidence="3">
    <location>
        <begin position="946"/>
        <end position="1046"/>
    </location>
</feature>
<dbReference type="InterPro" id="IPR012340">
    <property type="entry name" value="NA-bd_OB-fold"/>
</dbReference>
<feature type="compositionally biased region" description="Low complexity" evidence="1">
    <location>
        <begin position="1747"/>
        <end position="1757"/>
    </location>
</feature>